<dbReference type="Pfam" id="PF14044">
    <property type="entry name" value="NETI"/>
    <property type="match status" value="1"/>
</dbReference>
<dbReference type="Proteomes" id="UP000198935">
    <property type="component" value="Unassembled WGS sequence"/>
</dbReference>
<evidence type="ECO:0000313" key="2">
    <source>
        <dbReference type="Proteomes" id="UP000198935"/>
    </source>
</evidence>
<name>A0A1H3TRR5_9BACI</name>
<proteinExistence type="predicted"/>
<protein>
    <submittedName>
        <fullName evidence="1">NETI protein</fullName>
    </submittedName>
</protein>
<dbReference type="STRING" id="1503961.SAMN05421736_115134"/>
<accession>A0A1H3TRR5</accession>
<organism evidence="1 2">
    <name type="scientific">Evansella caseinilytica</name>
    <dbReference type="NCBI Taxonomy" id="1503961"/>
    <lineage>
        <taxon>Bacteria</taxon>
        <taxon>Bacillati</taxon>
        <taxon>Bacillota</taxon>
        <taxon>Bacilli</taxon>
        <taxon>Bacillales</taxon>
        <taxon>Bacillaceae</taxon>
        <taxon>Evansella</taxon>
    </lineage>
</organism>
<dbReference type="EMBL" id="FNPI01000015">
    <property type="protein sequence ID" value="SDZ52029.1"/>
    <property type="molecule type" value="Genomic_DNA"/>
</dbReference>
<sequence>MSSRKKFFVEDGESVSDCLDRMKIAGYTPVRRMEEPILKEVKKNGTVEVEVAKQRIVFEGQRNDG</sequence>
<dbReference type="AlphaFoldDB" id="A0A1H3TRR5"/>
<reference evidence="2" key="1">
    <citation type="submission" date="2016-10" db="EMBL/GenBank/DDBJ databases">
        <authorList>
            <person name="Varghese N."/>
            <person name="Submissions S."/>
        </authorList>
    </citation>
    <scope>NUCLEOTIDE SEQUENCE [LARGE SCALE GENOMIC DNA]</scope>
    <source>
        <strain evidence="2">SP</strain>
    </source>
</reference>
<dbReference type="InterPro" id="IPR025930">
    <property type="entry name" value="NETI"/>
</dbReference>
<gene>
    <name evidence="1" type="ORF">SAMN05421736_115134</name>
</gene>
<dbReference type="OrthoDB" id="2354098at2"/>
<evidence type="ECO:0000313" key="1">
    <source>
        <dbReference type="EMBL" id="SDZ52029.1"/>
    </source>
</evidence>
<keyword evidence="2" id="KW-1185">Reference proteome</keyword>